<evidence type="ECO:0000313" key="1">
    <source>
        <dbReference type="EMBL" id="ESK84822.1"/>
    </source>
</evidence>
<dbReference type="OrthoDB" id="2839406at2759"/>
<proteinExistence type="predicted"/>
<name>V2WTB9_MONRO</name>
<comment type="caution">
    <text evidence="1">The sequence shown here is derived from an EMBL/GenBank/DDBJ whole genome shotgun (WGS) entry which is preliminary data.</text>
</comment>
<accession>V2WTB9</accession>
<protein>
    <submittedName>
        <fullName evidence="1">Uncharacterized protein</fullName>
    </submittedName>
</protein>
<dbReference type="KEGG" id="mrr:Moror_503"/>
<dbReference type="EMBL" id="AWSO01001223">
    <property type="protein sequence ID" value="ESK84822.1"/>
    <property type="molecule type" value="Genomic_DNA"/>
</dbReference>
<keyword evidence="2" id="KW-1185">Reference proteome</keyword>
<dbReference type="HOGENOM" id="CLU_075617_0_0_1"/>
<dbReference type="Proteomes" id="UP000017559">
    <property type="component" value="Unassembled WGS sequence"/>
</dbReference>
<reference evidence="1 2" key="1">
    <citation type="journal article" date="2014" name="BMC Genomics">
        <title>Genome and secretome analysis of the hemibiotrophic fungal pathogen, Moniliophthora roreri, which causes frosty pod rot disease of cacao: mechanisms of the biotrophic and necrotrophic phases.</title>
        <authorList>
            <person name="Meinhardt L.W."/>
            <person name="Costa G.G.L."/>
            <person name="Thomazella D.P.T."/>
            <person name="Teixeira P.J.P.L."/>
            <person name="Carazzolle M.F."/>
            <person name="Schuster S.C."/>
            <person name="Carlson J.E."/>
            <person name="Guiltinan M.J."/>
            <person name="Mieczkowski P."/>
            <person name="Farmer A."/>
            <person name="Ramaraj T."/>
            <person name="Crozier J."/>
            <person name="Davis R.E."/>
            <person name="Shao J."/>
            <person name="Melnick R.L."/>
            <person name="Pereira G.A.G."/>
            <person name="Bailey B.A."/>
        </authorList>
    </citation>
    <scope>NUCLEOTIDE SEQUENCE [LARGE SCALE GENOMIC DNA]</scope>
    <source>
        <strain evidence="1 2">MCA 2997</strain>
    </source>
</reference>
<evidence type="ECO:0000313" key="2">
    <source>
        <dbReference type="Proteomes" id="UP000017559"/>
    </source>
</evidence>
<sequence length="326" mass="37152">MIAHEVFSPIAGHLPPLTDLTLFGIGEDDNSNESEDFHIKLFSDSPALTSISYEAFLLTPRSPLHWGQLRSIEAICNHQVFRVAPLWTNIERFAFMCCNNEDGHAGDQLAIPNVMHLSIAAEEQCQANFAFRYLTLQQSSSLEIFCIGLFLTWRTWDERHITDFFTRSACTVTSLSLKRVSITDEEFLRFFQLMPMLKSLQLEEKPDKPLAYQPRTITRRFLQRLSIENQDALPSFLPKLTDIGLIIYDEELAEEALPTALLSRRISNNGDGSKQSVDCIKSIDIVFIAECKVALEGLELKLQPLRDNGVWVNLRVAPWAALQDYW</sequence>
<gene>
    <name evidence="1" type="ORF">Moror_503</name>
</gene>
<organism evidence="1 2">
    <name type="scientific">Moniliophthora roreri (strain MCA 2997)</name>
    <name type="common">Cocoa frosty pod rot fungus</name>
    <name type="synonym">Crinipellis roreri</name>
    <dbReference type="NCBI Taxonomy" id="1381753"/>
    <lineage>
        <taxon>Eukaryota</taxon>
        <taxon>Fungi</taxon>
        <taxon>Dikarya</taxon>
        <taxon>Basidiomycota</taxon>
        <taxon>Agaricomycotina</taxon>
        <taxon>Agaricomycetes</taxon>
        <taxon>Agaricomycetidae</taxon>
        <taxon>Agaricales</taxon>
        <taxon>Marasmiineae</taxon>
        <taxon>Marasmiaceae</taxon>
        <taxon>Moniliophthora</taxon>
    </lineage>
</organism>
<dbReference type="AlphaFoldDB" id="V2WTB9"/>